<sequence>MDNQVKTYQGWLGFYKSYLKRMGWDSVRLVAEANKFALEGLGAAEIPSLEKSTVGKMGLRGVKGLSVIQNRPRE</sequence>
<evidence type="ECO:0000313" key="2">
    <source>
        <dbReference type="Proteomes" id="UP001153332"/>
    </source>
</evidence>
<accession>A0ACC2JNT8</accession>
<comment type="caution">
    <text evidence="1">The sequence shown here is derived from an EMBL/GenBank/DDBJ whole genome shotgun (WGS) entry which is preliminary data.</text>
</comment>
<dbReference type="Proteomes" id="UP001153332">
    <property type="component" value="Unassembled WGS sequence"/>
</dbReference>
<keyword evidence="2" id="KW-1185">Reference proteome</keyword>
<proteinExistence type="predicted"/>
<reference evidence="1" key="1">
    <citation type="submission" date="2022-12" db="EMBL/GenBank/DDBJ databases">
        <title>Genome Sequence of Lasiodiplodia mahajangana.</title>
        <authorList>
            <person name="Buettner E."/>
        </authorList>
    </citation>
    <scope>NUCLEOTIDE SEQUENCE</scope>
    <source>
        <strain evidence="1">VT137</strain>
    </source>
</reference>
<protein>
    <submittedName>
        <fullName evidence="1">Uncharacterized protein</fullName>
    </submittedName>
</protein>
<name>A0ACC2JNT8_9PEZI</name>
<gene>
    <name evidence="1" type="ORF">O1611_g4532</name>
</gene>
<evidence type="ECO:0000313" key="1">
    <source>
        <dbReference type="EMBL" id="KAJ8129100.1"/>
    </source>
</evidence>
<dbReference type="EMBL" id="JAPUUL010000862">
    <property type="protein sequence ID" value="KAJ8129100.1"/>
    <property type="molecule type" value="Genomic_DNA"/>
</dbReference>
<organism evidence="1 2">
    <name type="scientific">Lasiodiplodia mahajangana</name>
    <dbReference type="NCBI Taxonomy" id="1108764"/>
    <lineage>
        <taxon>Eukaryota</taxon>
        <taxon>Fungi</taxon>
        <taxon>Dikarya</taxon>
        <taxon>Ascomycota</taxon>
        <taxon>Pezizomycotina</taxon>
        <taxon>Dothideomycetes</taxon>
        <taxon>Dothideomycetes incertae sedis</taxon>
        <taxon>Botryosphaeriales</taxon>
        <taxon>Botryosphaeriaceae</taxon>
        <taxon>Lasiodiplodia</taxon>
    </lineage>
</organism>